<keyword evidence="9 12" id="KW-1015">Disulfide bond</keyword>
<organism evidence="14 15">
    <name type="scientific">Alkalibacillus flavidus</name>
    <dbReference type="NCBI Taxonomy" id="546021"/>
    <lineage>
        <taxon>Bacteria</taxon>
        <taxon>Bacillati</taxon>
        <taxon>Bacillota</taxon>
        <taxon>Bacilli</taxon>
        <taxon>Bacillales</taxon>
        <taxon>Bacillaceae</taxon>
        <taxon>Alkalibacillus</taxon>
    </lineage>
</organism>
<evidence type="ECO:0000256" key="5">
    <source>
        <dbReference type="ARBA" id="ARBA00022982"/>
    </source>
</evidence>
<dbReference type="RefSeq" id="WP_354220718.1">
    <property type="nucleotide sequence ID" value="NZ_JBEPMX010000010.1"/>
</dbReference>
<keyword evidence="7 12" id="KW-0560">Oxidoreductase</keyword>
<keyword evidence="3 12" id="KW-0813">Transport</keyword>
<dbReference type="Gene3D" id="1.20.1550.10">
    <property type="entry name" value="DsbB-like"/>
    <property type="match status" value="1"/>
</dbReference>
<evidence type="ECO:0000256" key="11">
    <source>
        <dbReference type="ARBA" id="ARBA00023284"/>
    </source>
</evidence>
<keyword evidence="12" id="KW-1003">Cell membrane</keyword>
<dbReference type="PANTHER" id="PTHR43469">
    <property type="entry name" value="DISULFIDE FORMATION PROTEIN-RELATED"/>
    <property type="match status" value="1"/>
</dbReference>
<dbReference type="NCBIfam" id="NF002849">
    <property type="entry name" value="PRK03113.1"/>
    <property type="match status" value="1"/>
</dbReference>
<dbReference type="InterPro" id="IPR003752">
    <property type="entry name" value="DiS_bond_form_DsbB/BdbC"/>
</dbReference>
<dbReference type="Pfam" id="PF02600">
    <property type="entry name" value="DsbB"/>
    <property type="match status" value="1"/>
</dbReference>
<comment type="similarity">
    <text evidence="2 12">Belongs to the DsbB family. BdbC subfamily.</text>
</comment>
<evidence type="ECO:0000256" key="9">
    <source>
        <dbReference type="ARBA" id="ARBA00023157"/>
    </source>
</evidence>
<dbReference type="HAMAP" id="MF_00287">
    <property type="entry name" value="BdbC"/>
    <property type="match status" value="1"/>
</dbReference>
<accession>A0ABV2KWC0</accession>
<dbReference type="InterPro" id="IPR023380">
    <property type="entry name" value="DsbB-like_sf"/>
</dbReference>
<evidence type="ECO:0000256" key="12">
    <source>
        <dbReference type="HAMAP-Rule" id="MF_00287"/>
    </source>
</evidence>
<feature type="transmembrane region" description="Helical" evidence="13">
    <location>
        <begin position="64"/>
        <end position="83"/>
    </location>
</feature>
<feature type="disulfide bond" description="Redox-active" evidence="12">
    <location>
        <begin position="35"/>
        <end position="38"/>
    </location>
</feature>
<dbReference type="SUPFAM" id="SSF158442">
    <property type="entry name" value="DsbB-like"/>
    <property type="match status" value="1"/>
</dbReference>
<evidence type="ECO:0000256" key="8">
    <source>
        <dbReference type="ARBA" id="ARBA00023136"/>
    </source>
</evidence>
<comment type="function">
    <text evidence="12">Required for disulfide bond formation in some proteins.</text>
</comment>
<feature type="transmembrane region" description="Helical" evidence="13">
    <location>
        <begin position="109"/>
        <end position="131"/>
    </location>
</feature>
<keyword evidence="6 12" id="KW-1133">Transmembrane helix</keyword>
<feature type="transmembrane region" description="Helical" evidence="13">
    <location>
        <begin position="39"/>
        <end position="57"/>
    </location>
</feature>
<gene>
    <name evidence="12" type="primary">bdbC</name>
    <name evidence="14" type="ORF">ABID56_002004</name>
</gene>
<evidence type="ECO:0000256" key="1">
    <source>
        <dbReference type="ARBA" id="ARBA00004141"/>
    </source>
</evidence>
<evidence type="ECO:0000256" key="13">
    <source>
        <dbReference type="SAM" id="Phobius"/>
    </source>
</evidence>
<keyword evidence="15" id="KW-1185">Reference proteome</keyword>
<sequence length="141" mass="15890">MQKQTENIAIIAWGIALIATLGSLYFSEIRQFEPCLLCWYQRILMYPLVLILLIGIVSKDRHVFNYSIVFSSIGLAISIYHYTIQKITFLQGNALSCGEVSCTAQYINWGGFITIPFLAGTAFTLILILSIKGNRKMKQTT</sequence>
<feature type="transmembrane region" description="Helical" evidence="13">
    <location>
        <begin position="7"/>
        <end position="27"/>
    </location>
</feature>
<keyword evidence="5 12" id="KW-0249">Electron transport</keyword>
<comment type="subcellular location">
    <subcellularLocation>
        <location evidence="12">Cell membrane</location>
        <topology evidence="12">Multi-pass membrane protein</topology>
    </subcellularLocation>
    <subcellularLocation>
        <location evidence="1">Membrane</location>
        <topology evidence="1">Multi-pass membrane protein</topology>
    </subcellularLocation>
</comment>
<reference evidence="14 15" key="1">
    <citation type="submission" date="2024-06" db="EMBL/GenBank/DDBJ databases">
        <title>Genomic Encyclopedia of Type Strains, Phase IV (KMG-IV): sequencing the most valuable type-strain genomes for metagenomic binning, comparative biology and taxonomic classification.</title>
        <authorList>
            <person name="Goeker M."/>
        </authorList>
    </citation>
    <scope>NUCLEOTIDE SEQUENCE [LARGE SCALE GENOMIC DNA]</scope>
    <source>
        <strain evidence="14 15">DSM 23520</strain>
    </source>
</reference>
<evidence type="ECO:0000313" key="14">
    <source>
        <dbReference type="EMBL" id="MET3683888.1"/>
    </source>
</evidence>
<comment type="caution">
    <text evidence="12">Lacks conserved residue(s) required for the propagation of feature annotation.</text>
</comment>
<evidence type="ECO:0000256" key="3">
    <source>
        <dbReference type="ARBA" id="ARBA00022448"/>
    </source>
</evidence>
<dbReference type="EMBL" id="JBEPMX010000010">
    <property type="protein sequence ID" value="MET3683888.1"/>
    <property type="molecule type" value="Genomic_DNA"/>
</dbReference>
<name>A0ABV2KWC0_9BACI</name>
<keyword evidence="10 12" id="KW-0143">Chaperone</keyword>
<comment type="caution">
    <text evidence="14">The sequence shown here is derived from an EMBL/GenBank/DDBJ whole genome shotgun (WGS) entry which is preliminary data.</text>
</comment>
<keyword evidence="8 12" id="KW-0472">Membrane</keyword>
<evidence type="ECO:0000256" key="4">
    <source>
        <dbReference type="ARBA" id="ARBA00022692"/>
    </source>
</evidence>
<evidence type="ECO:0000313" key="15">
    <source>
        <dbReference type="Proteomes" id="UP001549167"/>
    </source>
</evidence>
<dbReference type="InterPro" id="IPR012187">
    <property type="entry name" value="Disulphide_bond_form_BdbC"/>
</dbReference>
<evidence type="ECO:0000256" key="7">
    <source>
        <dbReference type="ARBA" id="ARBA00023002"/>
    </source>
</evidence>
<dbReference type="PIRSF" id="PIRSF036659">
    <property type="entry name" value="BdbC"/>
    <property type="match status" value="1"/>
</dbReference>
<evidence type="ECO:0000256" key="2">
    <source>
        <dbReference type="ARBA" id="ARBA00007602"/>
    </source>
</evidence>
<evidence type="ECO:0000256" key="6">
    <source>
        <dbReference type="ARBA" id="ARBA00022989"/>
    </source>
</evidence>
<evidence type="ECO:0000256" key="10">
    <source>
        <dbReference type="ARBA" id="ARBA00023186"/>
    </source>
</evidence>
<dbReference type="Proteomes" id="UP001549167">
    <property type="component" value="Unassembled WGS sequence"/>
</dbReference>
<keyword evidence="11 12" id="KW-0676">Redox-active center</keyword>
<dbReference type="PANTHER" id="PTHR43469:SF1">
    <property type="entry name" value="SPBETA PROPHAGE-DERIVED DISULFIDE BOND FORMATION PROTEIN B"/>
    <property type="match status" value="1"/>
</dbReference>
<proteinExistence type="inferred from homology"/>
<keyword evidence="4 12" id="KW-0812">Transmembrane</keyword>
<protein>
    <recommendedName>
        <fullName evidence="12">Probable disulfide formation protein</fullName>
    </recommendedName>
    <alternativeName>
        <fullName evidence="12">Disulfide oxidoreductase</fullName>
    </alternativeName>
    <alternativeName>
        <fullName evidence="12">Thiol-disulfide oxidoreductase</fullName>
    </alternativeName>
</protein>